<gene>
    <name evidence="10" type="primary">LOC100830240</name>
    <name evidence="9" type="ORF">BRADI_4g27850v3</name>
</gene>
<dbReference type="InterPro" id="IPR001471">
    <property type="entry name" value="AP2/ERF_dom"/>
</dbReference>
<organism evidence="10">
    <name type="scientific">Brachypodium distachyon</name>
    <name type="common">Purple false brome</name>
    <name type="synonym">Trachynia distachya</name>
    <dbReference type="NCBI Taxonomy" id="15368"/>
    <lineage>
        <taxon>Eukaryota</taxon>
        <taxon>Viridiplantae</taxon>
        <taxon>Streptophyta</taxon>
        <taxon>Embryophyta</taxon>
        <taxon>Tracheophyta</taxon>
        <taxon>Spermatophyta</taxon>
        <taxon>Magnoliopsida</taxon>
        <taxon>Liliopsida</taxon>
        <taxon>Poales</taxon>
        <taxon>Poaceae</taxon>
        <taxon>BOP clade</taxon>
        <taxon>Pooideae</taxon>
        <taxon>Stipodae</taxon>
        <taxon>Brachypodieae</taxon>
        <taxon>Brachypodium</taxon>
    </lineage>
</organism>
<dbReference type="eggNOG" id="ENOG502RZ0C">
    <property type="taxonomic scope" value="Eukaryota"/>
</dbReference>
<evidence type="ECO:0000256" key="4">
    <source>
        <dbReference type="ARBA" id="ARBA00023163"/>
    </source>
</evidence>
<name>I1IPB1_BRADI</name>
<dbReference type="GO" id="GO:0003700">
    <property type="term" value="F:DNA-binding transcription factor activity"/>
    <property type="evidence" value="ECO:0007669"/>
    <property type="project" value="InterPro"/>
</dbReference>
<dbReference type="InterPro" id="IPR050913">
    <property type="entry name" value="AP2/ERF_ERF"/>
</dbReference>
<comment type="subcellular location">
    <subcellularLocation>
        <location evidence="1">Nucleus</location>
    </subcellularLocation>
</comment>
<accession>I1IPB1</accession>
<evidence type="ECO:0000313" key="10">
    <source>
        <dbReference type="EnsemblPlants" id="KQJ89812"/>
    </source>
</evidence>
<dbReference type="CDD" id="cd00018">
    <property type="entry name" value="AP2"/>
    <property type="match status" value="1"/>
</dbReference>
<reference evidence="9 10" key="1">
    <citation type="journal article" date="2010" name="Nature">
        <title>Genome sequencing and analysis of the model grass Brachypodium distachyon.</title>
        <authorList>
            <consortium name="International Brachypodium Initiative"/>
        </authorList>
    </citation>
    <scope>NUCLEOTIDE SEQUENCE [LARGE SCALE GENOMIC DNA]</scope>
    <source>
        <strain evidence="9">Bd21</strain>
        <strain evidence="10">cv. Bd21</strain>
    </source>
</reference>
<keyword evidence="5" id="KW-0539">Nucleus</keyword>
<dbReference type="STRING" id="15368.I1IPB1"/>
<keyword evidence="4" id="KW-0804">Transcription</keyword>
<evidence type="ECO:0000256" key="1">
    <source>
        <dbReference type="ARBA" id="ARBA00004123"/>
    </source>
</evidence>
<dbReference type="RefSeq" id="XP_024310935.1">
    <property type="nucleotide sequence ID" value="XM_024455167.1"/>
</dbReference>
<dbReference type="EnsemblPlants" id="PNT64351">
    <property type="protein sequence ID" value="PNT64351"/>
    <property type="gene ID" value="BRADI_4g27850v3"/>
</dbReference>
<dbReference type="AlphaFoldDB" id="I1IPB1"/>
<dbReference type="PROSITE" id="PS51032">
    <property type="entry name" value="AP2_ERF"/>
    <property type="match status" value="1"/>
</dbReference>
<dbReference type="OrthoDB" id="1917565at2759"/>
<evidence type="ECO:0000259" key="8">
    <source>
        <dbReference type="PROSITE" id="PS51032"/>
    </source>
</evidence>
<feature type="coiled-coil region" evidence="6">
    <location>
        <begin position="107"/>
        <end position="134"/>
    </location>
</feature>
<feature type="compositionally biased region" description="Polar residues" evidence="7">
    <location>
        <begin position="1"/>
        <end position="10"/>
    </location>
</feature>
<keyword evidence="2" id="KW-0805">Transcription regulation</keyword>
<dbReference type="PRINTS" id="PR00367">
    <property type="entry name" value="ETHRSPELEMNT"/>
</dbReference>
<dbReference type="InterPro" id="IPR016177">
    <property type="entry name" value="DNA-bd_dom_sf"/>
</dbReference>
<dbReference type="SUPFAM" id="SSF54171">
    <property type="entry name" value="DNA-binding domain"/>
    <property type="match status" value="1"/>
</dbReference>
<dbReference type="Pfam" id="PF00847">
    <property type="entry name" value="AP2"/>
    <property type="match status" value="1"/>
</dbReference>
<dbReference type="Gene3D" id="3.30.730.10">
    <property type="entry name" value="AP2/ERF domain"/>
    <property type="match status" value="1"/>
</dbReference>
<evidence type="ECO:0000256" key="7">
    <source>
        <dbReference type="SAM" id="MobiDB-lite"/>
    </source>
</evidence>
<dbReference type="GeneID" id="100830240"/>
<dbReference type="EMBL" id="CM000883">
    <property type="protein sequence ID" value="PNT64351.1"/>
    <property type="molecule type" value="Genomic_DNA"/>
</dbReference>
<keyword evidence="6" id="KW-0175">Coiled coil</keyword>
<evidence type="ECO:0000313" key="9">
    <source>
        <dbReference type="EMBL" id="KQJ89812.1"/>
    </source>
</evidence>
<dbReference type="GO" id="GO:0003677">
    <property type="term" value="F:DNA binding"/>
    <property type="evidence" value="ECO:0007669"/>
    <property type="project" value="UniProtKB-KW"/>
</dbReference>
<feature type="compositionally biased region" description="Acidic residues" evidence="7">
    <location>
        <begin position="21"/>
        <end position="30"/>
    </location>
</feature>
<evidence type="ECO:0000256" key="2">
    <source>
        <dbReference type="ARBA" id="ARBA00023015"/>
    </source>
</evidence>
<dbReference type="HOGENOM" id="CLU_050450_0_0_1"/>
<keyword evidence="11" id="KW-1185">Reference proteome</keyword>
<protein>
    <recommendedName>
        <fullName evidence="8">AP2/ERF domain-containing protein</fullName>
    </recommendedName>
</protein>
<dbReference type="OMA" id="KSRKWIG"/>
<dbReference type="EnsemblPlants" id="KQJ89812">
    <property type="protein sequence ID" value="KQJ89812"/>
    <property type="gene ID" value="BRADI_4g27850v3"/>
</dbReference>
<dbReference type="Gramene" id="KQJ89812">
    <property type="protein sequence ID" value="KQJ89812"/>
    <property type="gene ID" value="BRADI_4g27850v3"/>
</dbReference>
<proteinExistence type="predicted"/>
<dbReference type="Proteomes" id="UP000008810">
    <property type="component" value="Chromosome 4"/>
</dbReference>
<feature type="domain" description="AP2/ERF" evidence="8">
    <location>
        <begin position="77"/>
        <end position="134"/>
    </location>
</feature>
<evidence type="ECO:0000313" key="11">
    <source>
        <dbReference type="Proteomes" id="UP000008810"/>
    </source>
</evidence>
<dbReference type="InterPro" id="IPR036955">
    <property type="entry name" value="AP2/ERF_dom_sf"/>
</dbReference>
<dbReference type="RefSeq" id="XP_014757283.1">
    <property type="nucleotide sequence ID" value="XM_014901797.2"/>
</dbReference>
<evidence type="ECO:0000256" key="3">
    <source>
        <dbReference type="ARBA" id="ARBA00023125"/>
    </source>
</evidence>
<dbReference type="KEGG" id="bdi:100830240"/>
<dbReference type="SMART" id="SM00380">
    <property type="entry name" value="AP2"/>
    <property type="match status" value="1"/>
</dbReference>
<evidence type="ECO:0000256" key="5">
    <source>
        <dbReference type="ARBA" id="ARBA00023242"/>
    </source>
</evidence>
<dbReference type="RefSeq" id="XP_010238050.1">
    <property type="nucleotide sequence ID" value="XM_010239748.3"/>
</dbReference>
<dbReference type="RefSeq" id="XP_010238049.1">
    <property type="nucleotide sequence ID" value="XM_010239747.3"/>
</dbReference>
<sequence>MLQNEMTPSSRRVRISCSDPDATDSSDDDVQNAKKEKRMILEVLVPMNISGNLKSRKTLVSGGTKKSKGMEKEPTSRYPGVRQRAWGKWAAEIRDPVRKIRKWIGTFSSEEAAAEAYKAKRNQYRAEMLAIKSQSSAPDHADSSSSATISNEILGIKSRSSASYHAELSSSATLSCVSSSVSFDQQSQEEVRKVVSVEIAPDTVDESLLNFSTTPSDKEISVDAFLGQINELPISDYACPTDELSLDDFSRLADVFAVNDFVVAADEPLDDDYIGLADISHLQMPFTEPKFELDAELDWNCFDFASLESELEEL</sequence>
<dbReference type="PANTHER" id="PTHR31194">
    <property type="entry name" value="SHN SHINE , DNA BINDING / TRANSCRIPTION FACTOR"/>
    <property type="match status" value="1"/>
</dbReference>
<dbReference type="EMBL" id="CM000883">
    <property type="protein sequence ID" value="KQJ89812.1"/>
    <property type="molecule type" value="Genomic_DNA"/>
</dbReference>
<feature type="region of interest" description="Disordered" evidence="7">
    <location>
        <begin position="54"/>
        <end position="79"/>
    </location>
</feature>
<dbReference type="Gramene" id="PNT64351">
    <property type="protein sequence ID" value="PNT64351"/>
    <property type="gene ID" value="BRADI_4g27850v3"/>
</dbReference>
<feature type="region of interest" description="Disordered" evidence="7">
    <location>
        <begin position="1"/>
        <end position="34"/>
    </location>
</feature>
<dbReference type="GO" id="GO:0005634">
    <property type="term" value="C:nucleus"/>
    <property type="evidence" value="ECO:0007669"/>
    <property type="project" value="UniProtKB-SubCell"/>
</dbReference>
<evidence type="ECO:0000256" key="6">
    <source>
        <dbReference type="SAM" id="Coils"/>
    </source>
</evidence>
<dbReference type="PANTHER" id="PTHR31194:SF202">
    <property type="entry name" value="ETHYLENE-RESPONSIVE TRANSCRIPTION FACTOR ERF070"/>
    <property type="match status" value="1"/>
</dbReference>
<reference evidence="10" key="3">
    <citation type="submission" date="2018-08" db="UniProtKB">
        <authorList>
            <consortium name="EnsemblPlants"/>
        </authorList>
    </citation>
    <scope>IDENTIFICATION</scope>
    <source>
        <strain evidence="10">cv. Bd21</strain>
    </source>
</reference>
<keyword evidence="3" id="KW-0238">DNA-binding</keyword>
<reference evidence="9" key="2">
    <citation type="submission" date="2017-06" db="EMBL/GenBank/DDBJ databases">
        <title>WGS assembly of Brachypodium distachyon.</title>
        <authorList>
            <consortium name="The International Brachypodium Initiative"/>
            <person name="Lucas S."/>
            <person name="Harmon-Smith M."/>
            <person name="Lail K."/>
            <person name="Tice H."/>
            <person name="Grimwood J."/>
            <person name="Bruce D."/>
            <person name="Barry K."/>
            <person name="Shu S."/>
            <person name="Lindquist E."/>
            <person name="Wang M."/>
            <person name="Pitluck S."/>
            <person name="Vogel J.P."/>
            <person name="Garvin D.F."/>
            <person name="Mockler T.C."/>
            <person name="Schmutz J."/>
            <person name="Rokhsar D."/>
            <person name="Bevan M.W."/>
        </authorList>
    </citation>
    <scope>NUCLEOTIDE SEQUENCE</scope>
    <source>
        <strain evidence="9">Bd21</strain>
    </source>
</reference>